<dbReference type="InterPro" id="IPR050091">
    <property type="entry name" value="PKS_NRPS_Biosynth_Enz"/>
</dbReference>
<evidence type="ECO:0000259" key="4">
    <source>
        <dbReference type="PROSITE" id="PS52004"/>
    </source>
</evidence>
<proteinExistence type="predicted"/>
<dbReference type="Pfam" id="PF02801">
    <property type="entry name" value="Ketoacyl-synt_C"/>
    <property type="match status" value="1"/>
</dbReference>
<dbReference type="InterPro" id="IPR014030">
    <property type="entry name" value="Ketoacyl_synth_N"/>
</dbReference>
<keyword evidence="1" id="KW-0596">Phosphopantetheine</keyword>
<dbReference type="PROSITE" id="PS00606">
    <property type="entry name" value="KS3_1"/>
    <property type="match status" value="1"/>
</dbReference>
<dbReference type="GO" id="GO:0004312">
    <property type="term" value="F:fatty acid synthase activity"/>
    <property type="evidence" value="ECO:0007669"/>
    <property type="project" value="TreeGrafter"/>
</dbReference>
<dbReference type="Pfam" id="PF00109">
    <property type="entry name" value="ketoacyl-synt"/>
    <property type="match status" value="1"/>
</dbReference>
<evidence type="ECO:0000313" key="5">
    <source>
        <dbReference type="EMBL" id="AJD25373.1"/>
    </source>
</evidence>
<feature type="non-terminal residue" evidence="5">
    <location>
        <position position="1"/>
    </location>
</feature>
<dbReference type="GO" id="GO:0006633">
    <property type="term" value="P:fatty acid biosynthetic process"/>
    <property type="evidence" value="ECO:0007669"/>
    <property type="project" value="InterPro"/>
</dbReference>
<keyword evidence="3" id="KW-0808">Transferase</keyword>
<dbReference type="PANTHER" id="PTHR43775">
    <property type="entry name" value="FATTY ACID SYNTHASE"/>
    <property type="match status" value="1"/>
</dbReference>
<evidence type="ECO:0000256" key="1">
    <source>
        <dbReference type="ARBA" id="ARBA00022450"/>
    </source>
</evidence>
<dbReference type="InterPro" id="IPR014031">
    <property type="entry name" value="Ketoacyl_synth_C"/>
</dbReference>
<dbReference type="EMBL" id="KM389574">
    <property type="protein sequence ID" value="AJD25373.1"/>
    <property type="molecule type" value="Genomic_DNA"/>
</dbReference>
<reference evidence="5" key="1">
    <citation type="journal article" date="2014" name="Mar. Drugs">
        <title>Polyketide synthases in the microbiome of the marine sponge Plakortis halichondrioides: a metagenomic update.</title>
        <authorList>
            <person name="Della Sala G."/>
            <person name="Hochmuth T."/>
            <person name="Teta R."/>
            <person name="Costantino V."/>
            <person name="Mangoni A."/>
        </authorList>
    </citation>
    <scope>NUCLEOTIDE SEQUENCE</scope>
</reference>
<dbReference type="CDD" id="cd00833">
    <property type="entry name" value="PKS"/>
    <property type="match status" value="1"/>
</dbReference>
<organism evidence="5">
    <name type="scientific">bacterium symbiont of Plakortis halichondrioides</name>
    <dbReference type="NCBI Taxonomy" id="1576821"/>
    <lineage>
        <taxon>Bacteria</taxon>
    </lineage>
</organism>
<dbReference type="Gene3D" id="3.40.47.10">
    <property type="match status" value="1"/>
</dbReference>
<evidence type="ECO:0000256" key="2">
    <source>
        <dbReference type="ARBA" id="ARBA00022553"/>
    </source>
</evidence>
<evidence type="ECO:0000256" key="3">
    <source>
        <dbReference type="ARBA" id="ARBA00022679"/>
    </source>
</evidence>
<dbReference type="InterPro" id="IPR016039">
    <property type="entry name" value="Thiolase-like"/>
</dbReference>
<dbReference type="SMART" id="SM00825">
    <property type="entry name" value="PKS_KS"/>
    <property type="match status" value="1"/>
</dbReference>
<feature type="domain" description="Ketosynthase family 3 (KS3)" evidence="4">
    <location>
        <begin position="1"/>
        <end position="166"/>
    </location>
</feature>
<dbReference type="AlphaFoldDB" id="A0A0B4VSB3"/>
<dbReference type="SUPFAM" id="SSF53901">
    <property type="entry name" value="Thiolase-like"/>
    <property type="match status" value="1"/>
</dbReference>
<sequence>GGLLFVLGLRGPAMPVDMACASSLAALHQAVAALQRGDVDLALVGGVNTILSMALAGSIGIWGCFPKSGQCNAFDSAADGFIRSDGGCAVLVLQSLSKAEADGNRIWGLVKGTAVNQSGVGAALPVPNGPARERVMEDALAMAGIDPAGVDYRGSLTAPGTSLGDP</sequence>
<keyword evidence="2" id="KW-0597">Phosphoprotein</keyword>
<protein>
    <submittedName>
        <fullName evidence="5">Ketosynthase</fullName>
    </submittedName>
</protein>
<dbReference type="InterPro" id="IPR020841">
    <property type="entry name" value="PKS_Beta-ketoAc_synthase_dom"/>
</dbReference>
<accession>A0A0B4VSB3</accession>
<name>A0A0B4VSB3_UNCXX</name>
<feature type="non-terminal residue" evidence="5">
    <location>
        <position position="166"/>
    </location>
</feature>
<dbReference type="PANTHER" id="PTHR43775:SF37">
    <property type="entry name" value="SI:DKEY-61P9.11"/>
    <property type="match status" value="1"/>
</dbReference>
<dbReference type="InterPro" id="IPR018201">
    <property type="entry name" value="Ketoacyl_synth_AS"/>
</dbReference>
<dbReference type="GO" id="GO:0004315">
    <property type="term" value="F:3-oxoacyl-[acyl-carrier-protein] synthase activity"/>
    <property type="evidence" value="ECO:0007669"/>
    <property type="project" value="InterPro"/>
</dbReference>
<dbReference type="PROSITE" id="PS52004">
    <property type="entry name" value="KS3_2"/>
    <property type="match status" value="1"/>
</dbReference>